<accession>A0ABW2R2P0</accession>
<dbReference type="SUPFAM" id="SSF55729">
    <property type="entry name" value="Acyl-CoA N-acyltransferases (Nat)"/>
    <property type="match status" value="1"/>
</dbReference>
<evidence type="ECO:0000259" key="1">
    <source>
        <dbReference type="PROSITE" id="PS51186"/>
    </source>
</evidence>
<feature type="domain" description="N-acetyltransferase" evidence="1">
    <location>
        <begin position="1"/>
        <end position="147"/>
    </location>
</feature>
<keyword evidence="2" id="KW-0808">Transferase</keyword>
<gene>
    <name evidence="2" type="ORF">ACFQNF_16750</name>
</gene>
<dbReference type="Pfam" id="PF13302">
    <property type="entry name" value="Acetyltransf_3"/>
    <property type="match status" value="1"/>
</dbReference>
<dbReference type="RefSeq" id="WP_380189063.1">
    <property type="nucleotide sequence ID" value="NZ_JBHTBQ010000035.1"/>
</dbReference>
<dbReference type="InterPro" id="IPR016181">
    <property type="entry name" value="Acyl_CoA_acyltransferase"/>
</dbReference>
<dbReference type="GO" id="GO:0016746">
    <property type="term" value="F:acyltransferase activity"/>
    <property type="evidence" value="ECO:0007669"/>
    <property type="project" value="UniProtKB-KW"/>
</dbReference>
<sequence>MQLQAISIVDLHACAQADADGLLPSFVAERAIQMLHAGVAEHWARPFYILRRFDQVVLGSCGFKHPPINGRIELGYGVFPIYQRQGFATAAVGELLHRAFSSAEVSEVLAQINPDNAASIKVVQKLGFELSECLTDEDSEPLQQWIAVCKHFRP</sequence>
<dbReference type="EMBL" id="JBHTBQ010000035">
    <property type="protein sequence ID" value="MFC7421514.1"/>
    <property type="molecule type" value="Genomic_DNA"/>
</dbReference>
<protein>
    <submittedName>
        <fullName evidence="2">GNAT family N-acetyltransferase</fullName>
        <ecNumber evidence="2">2.3.-.-</ecNumber>
    </submittedName>
</protein>
<comment type="caution">
    <text evidence="2">The sequence shown here is derived from an EMBL/GenBank/DDBJ whole genome shotgun (WGS) entry which is preliminary data.</text>
</comment>
<dbReference type="InterPro" id="IPR051531">
    <property type="entry name" value="N-acetyltransferase"/>
</dbReference>
<evidence type="ECO:0000313" key="3">
    <source>
        <dbReference type="Proteomes" id="UP001596473"/>
    </source>
</evidence>
<proteinExistence type="predicted"/>
<keyword evidence="2" id="KW-0012">Acyltransferase</keyword>
<dbReference type="InterPro" id="IPR000182">
    <property type="entry name" value="GNAT_dom"/>
</dbReference>
<keyword evidence="3" id="KW-1185">Reference proteome</keyword>
<dbReference type="Proteomes" id="UP001596473">
    <property type="component" value="Unassembled WGS sequence"/>
</dbReference>
<evidence type="ECO:0000313" key="2">
    <source>
        <dbReference type="EMBL" id="MFC7421514.1"/>
    </source>
</evidence>
<dbReference type="PROSITE" id="PS51186">
    <property type="entry name" value="GNAT"/>
    <property type="match status" value="1"/>
</dbReference>
<dbReference type="EC" id="2.3.-.-" evidence="2"/>
<reference evidence="3" key="1">
    <citation type="journal article" date="2019" name="Int. J. Syst. Evol. Microbiol.">
        <title>The Global Catalogue of Microorganisms (GCM) 10K type strain sequencing project: providing services to taxonomists for standard genome sequencing and annotation.</title>
        <authorList>
            <consortium name="The Broad Institute Genomics Platform"/>
            <consortium name="The Broad Institute Genome Sequencing Center for Infectious Disease"/>
            <person name="Wu L."/>
            <person name="Ma J."/>
        </authorList>
    </citation>
    <scope>NUCLEOTIDE SEQUENCE [LARGE SCALE GENOMIC DNA]</scope>
    <source>
        <strain evidence="3">CCUG 62945</strain>
    </source>
</reference>
<dbReference type="PANTHER" id="PTHR43792">
    <property type="entry name" value="GNAT FAMILY, PUTATIVE (AFU_ORTHOLOGUE AFUA_3G00765)-RELATED-RELATED"/>
    <property type="match status" value="1"/>
</dbReference>
<name>A0ABW2R2P0_9NEIS</name>
<dbReference type="Gene3D" id="3.40.630.30">
    <property type="match status" value="1"/>
</dbReference>
<dbReference type="PANTHER" id="PTHR43792:SF13">
    <property type="entry name" value="ACETYLTRANSFERASE"/>
    <property type="match status" value="1"/>
</dbReference>
<organism evidence="2 3">
    <name type="scientific">Iodobacter arcticus</name>
    <dbReference type="NCBI Taxonomy" id="590593"/>
    <lineage>
        <taxon>Bacteria</taxon>
        <taxon>Pseudomonadati</taxon>
        <taxon>Pseudomonadota</taxon>
        <taxon>Betaproteobacteria</taxon>
        <taxon>Neisseriales</taxon>
        <taxon>Chitinibacteraceae</taxon>
        <taxon>Iodobacter</taxon>
    </lineage>
</organism>